<dbReference type="Gene3D" id="3.30.1370.60">
    <property type="entry name" value="Hypothetical oxidoreductase yiak, domain 2"/>
    <property type="match status" value="1"/>
</dbReference>
<comment type="similarity">
    <text evidence="1">Belongs to the LDH2/MDH2 oxidoreductase family.</text>
</comment>
<dbReference type="PANTHER" id="PTHR11091:SF0">
    <property type="entry name" value="MALATE DEHYDROGENASE"/>
    <property type="match status" value="1"/>
</dbReference>
<dbReference type="InterPro" id="IPR003767">
    <property type="entry name" value="Malate/L-lactate_DH-like"/>
</dbReference>
<evidence type="ECO:0000313" key="5">
    <source>
        <dbReference type="Proteomes" id="UP000075737"/>
    </source>
</evidence>
<feature type="compositionally biased region" description="Basic and acidic residues" evidence="3">
    <location>
        <begin position="202"/>
        <end position="214"/>
    </location>
</feature>
<feature type="region of interest" description="Disordered" evidence="3">
    <location>
        <begin position="198"/>
        <end position="218"/>
    </location>
</feature>
<dbReference type="SUPFAM" id="SSF89733">
    <property type="entry name" value="L-sulfolactate dehydrogenase-like"/>
    <property type="match status" value="1"/>
</dbReference>
<reference evidence="4 5" key="1">
    <citation type="submission" date="2015-12" db="EMBL/GenBank/DDBJ databases">
        <title>Draft genome of Thermovenabulum gondwanense isolated from a red thermophilic microbial mat colonisisng an outflow channel of a bore well.</title>
        <authorList>
            <person name="Patel B.K."/>
        </authorList>
    </citation>
    <scope>NUCLEOTIDE SEQUENCE [LARGE SCALE GENOMIC DNA]</scope>
    <source>
        <strain evidence="4 5">R270</strain>
    </source>
</reference>
<comment type="caution">
    <text evidence="4">The sequence shown here is derived from an EMBL/GenBank/DDBJ whole genome shotgun (WGS) entry which is preliminary data.</text>
</comment>
<dbReference type="EC" id="1.1.1.350" evidence="4"/>
<dbReference type="Proteomes" id="UP000075737">
    <property type="component" value="Unassembled WGS sequence"/>
</dbReference>
<evidence type="ECO:0000256" key="1">
    <source>
        <dbReference type="ARBA" id="ARBA00006056"/>
    </source>
</evidence>
<dbReference type="RefSeq" id="WP_068747560.1">
    <property type="nucleotide sequence ID" value="NZ_LOHZ01000019.1"/>
</dbReference>
<dbReference type="OrthoDB" id="9769447at2"/>
<dbReference type="GO" id="GO:0016491">
    <property type="term" value="F:oxidoreductase activity"/>
    <property type="evidence" value="ECO:0007669"/>
    <property type="project" value="UniProtKB-KW"/>
</dbReference>
<dbReference type="EMBL" id="LOHZ01000019">
    <property type="protein sequence ID" value="KYO68081.1"/>
    <property type="molecule type" value="Genomic_DNA"/>
</dbReference>
<accession>A0A162MXQ1</accession>
<gene>
    <name evidence="4" type="primary">allD</name>
    <name evidence="4" type="ORF">ATZ99_03920</name>
</gene>
<dbReference type="InterPro" id="IPR043143">
    <property type="entry name" value="Mal/L-sulf/L-lact_DH-like_NADP"/>
</dbReference>
<keyword evidence="5" id="KW-1185">Reference proteome</keyword>
<dbReference type="InterPro" id="IPR036111">
    <property type="entry name" value="Mal/L-sulfo/L-lacto_DH-like_sf"/>
</dbReference>
<name>A0A162MXQ1_9FIRM</name>
<evidence type="ECO:0000313" key="4">
    <source>
        <dbReference type="EMBL" id="KYO68081.1"/>
    </source>
</evidence>
<protein>
    <submittedName>
        <fullName evidence="4">Ureidoglycolate dehydrogenase (NAD(+))</fullName>
        <ecNumber evidence="4">1.1.1.350</ecNumber>
    </submittedName>
</protein>
<proteinExistence type="inferred from homology"/>
<dbReference type="STRING" id="520767.ATZ99_03920"/>
<dbReference type="InterPro" id="IPR043144">
    <property type="entry name" value="Mal/L-sulf/L-lact_DH-like_ah"/>
</dbReference>
<dbReference type="Gene3D" id="1.10.1530.10">
    <property type="match status" value="1"/>
</dbReference>
<dbReference type="AlphaFoldDB" id="A0A162MXQ1"/>
<dbReference type="PANTHER" id="PTHR11091">
    <property type="entry name" value="OXIDOREDUCTASE-RELATED"/>
    <property type="match status" value="1"/>
</dbReference>
<evidence type="ECO:0000256" key="2">
    <source>
        <dbReference type="ARBA" id="ARBA00023002"/>
    </source>
</evidence>
<organism evidence="4 5">
    <name type="scientific">Thermovenabulum gondwanense</name>
    <dbReference type="NCBI Taxonomy" id="520767"/>
    <lineage>
        <taxon>Bacteria</taxon>
        <taxon>Bacillati</taxon>
        <taxon>Bacillota</taxon>
        <taxon>Clostridia</taxon>
        <taxon>Thermosediminibacterales</taxon>
        <taxon>Thermosediminibacteraceae</taxon>
        <taxon>Thermovenabulum</taxon>
    </lineage>
</organism>
<keyword evidence="2 4" id="KW-0560">Oxidoreductase</keyword>
<sequence length="347" mass="37104">MRIPVEVLKNVAQEILIGLGETKENAEVISEILVNADMRGVSTHGTYLLKVISMRVEGGQLKLPTLPKVISDKEATAVIDGMDGIGMVAGKMAVDIAVEKAKKYGVGMSLICNTNNVGCLGVYTQRAAKEGMIAIMSCNAAPAMAPWGAAEKFLGTNPIAISIPGKDTIFTSDMATSVVARGKIREASRKGIKIPDNWALDSEGRPTTDPEEALKGTLMPIGGPKGSSLAMAVDIISGILSGSGYGNQLKSFHVLEGPTRVGASAIMIDVSHFMELEKFKELVEGYFTAIKALKKAQGVEEILIPGEIEFRKEQKSLEDGIEIDDKLVITFDELLKKINSNIKLISD</sequence>
<evidence type="ECO:0000256" key="3">
    <source>
        <dbReference type="SAM" id="MobiDB-lite"/>
    </source>
</evidence>
<dbReference type="Pfam" id="PF02615">
    <property type="entry name" value="Ldh_2"/>
    <property type="match status" value="1"/>
</dbReference>